<keyword evidence="6" id="KW-0032">Aminotransferase</keyword>
<keyword evidence="6" id="KW-0808">Transferase</keyword>
<dbReference type="Pfam" id="PF00266">
    <property type="entry name" value="Aminotran_5"/>
    <property type="match status" value="1"/>
</dbReference>
<comment type="similarity">
    <text evidence="3">Belongs to the class-V pyridoxal-phosphate-dependent aminotransferase family.</text>
</comment>
<dbReference type="PANTHER" id="PTHR21152">
    <property type="entry name" value="AMINOTRANSFERASE CLASS V"/>
    <property type="match status" value="1"/>
</dbReference>
<evidence type="ECO:0000256" key="1">
    <source>
        <dbReference type="ARBA" id="ARBA00001933"/>
    </source>
</evidence>
<dbReference type="PROSITE" id="PS00595">
    <property type="entry name" value="AA_TRANSFER_CLASS_5"/>
    <property type="match status" value="1"/>
</dbReference>
<protein>
    <submittedName>
        <fullName evidence="6">Aminotransferase class V</fullName>
    </submittedName>
</protein>
<dbReference type="InterPro" id="IPR015424">
    <property type="entry name" value="PyrdxlP-dep_Trfase"/>
</dbReference>
<proteinExistence type="inferred from homology"/>
<dbReference type="InterPro" id="IPR015422">
    <property type="entry name" value="PyrdxlP-dep_Trfase_small"/>
</dbReference>
<keyword evidence="2" id="KW-0663">Pyridoxal phosphate</keyword>
<dbReference type="SUPFAM" id="SSF53383">
    <property type="entry name" value="PLP-dependent transferases"/>
    <property type="match status" value="1"/>
</dbReference>
<dbReference type="PANTHER" id="PTHR21152:SF40">
    <property type="entry name" value="ALANINE--GLYOXYLATE AMINOTRANSFERASE"/>
    <property type="match status" value="1"/>
</dbReference>
<comment type="cofactor">
    <cofactor evidence="1 4">
        <name>pyridoxal 5'-phosphate</name>
        <dbReference type="ChEBI" id="CHEBI:597326"/>
    </cofactor>
</comment>
<accession>H5SU13</accession>
<dbReference type="GO" id="GO:0019265">
    <property type="term" value="P:glycine biosynthetic process, by transamination of glyoxylate"/>
    <property type="evidence" value="ECO:0007669"/>
    <property type="project" value="TreeGrafter"/>
</dbReference>
<reference evidence="6" key="2">
    <citation type="journal article" date="2012" name="PLoS ONE">
        <title>A Deeply Branching Thermophilic Bacterium with an Ancient Acetyl-CoA Pathway Dominates a Subsurface Ecosystem.</title>
        <authorList>
            <person name="Takami H."/>
            <person name="Noguchi H."/>
            <person name="Takaki Y."/>
            <person name="Uchiyama I."/>
            <person name="Toyoda A."/>
            <person name="Nishi S."/>
            <person name="Chee G.-J."/>
            <person name="Arai W."/>
            <person name="Nunoura T."/>
            <person name="Itoh T."/>
            <person name="Hattori M."/>
            <person name="Takai K."/>
        </authorList>
    </citation>
    <scope>NUCLEOTIDE SEQUENCE</scope>
</reference>
<dbReference type="InterPro" id="IPR020578">
    <property type="entry name" value="Aminotrans_V_PyrdxlP_BS"/>
</dbReference>
<sequence length="400" mass="44340">MAKRDFLLTPGPVNVPRRVALAESQEIIYHRGEEFAELLQRVDAKLKRVFRTQNTILYFTSSGTGAMEAAVTNLLSTQDEVIVVEGGKFGQRWRELCHAFGVKHHVIQIEWGRAVRPQQVAQALDAHPNASAVLTQLSETSTGTVYDIEQIARITNERDVLLVVDAISGLGAVPLEPDRWGVDCVVAGSQKSLMVPPGLAFVSVSERAWERAEKSDLPKYYWDFKAARKNLYFTPFTPAISLVMALDEALDIILEEGLENLLARTELYAQATRAAIHAMNLQLFSERPGPVCTAVRVPQGTEWERDFRDAPQGFSDQDLGRPRPPEGEDLAHWAHRRHRGQRRVGHHWGLGADATQAGTPVRAWGGGACGPRGLQESPTVSLWSVRHFARAQSGNLPLHS</sequence>
<dbReference type="Gene3D" id="3.90.1150.10">
    <property type="entry name" value="Aspartate Aminotransferase, domain 1"/>
    <property type="match status" value="1"/>
</dbReference>
<organism evidence="6">
    <name type="scientific">Acetithermum autotrophicum</name>
    <dbReference type="NCBI Taxonomy" id="1446466"/>
    <lineage>
        <taxon>Bacteria</taxon>
        <taxon>Candidatus Bipolaricaulota</taxon>
        <taxon>Candidatus Acetithermum</taxon>
    </lineage>
</organism>
<dbReference type="GO" id="GO:0004760">
    <property type="term" value="F:L-serine-pyruvate transaminase activity"/>
    <property type="evidence" value="ECO:0007669"/>
    <property type="project" value="TreeGrafter"/>
</dbReference>
<dbReference type="AlphaFoldDB" id="H5SU13"/>
<dbReference type="GO" id="GO:0008453">
    <property type="term" value="F:alanine-glyoxylate transaminase activity"/>
    <property type="evidence" value="ECO:0007669"/>
    <property type="project" value="TreeGrafter"/>
</dbReference>
<name>H5SU13_ACEAU</name>
<evidence type="ECO:0000256" key="3">
    <source>
        <dbReference type="RuleBase" id="RU004075"/>
    </source>
</evidence>
<dbReference type="Gene3D" id="3.40.640.10">
    <property type="entry name" value="Type I PLP-dependent aspartate aminotransferase-like (Major domain)"/>
    <property type="match status" value="1"/>
</dbReference>
<dbReference type="EMBL" id="AP011803">
    <property type="protein sequence ID" value="BAL60013.1"/>
    <property type="molecule type" value="Genomic_DNA"/>
</dbReference>
<evidence type="ECO:0000313" key="6">
    <source>
        <dbReference type="EMBL" id="BAL60013.1"/>
    </source>
</evidence>
<evidence type="ECO:0000256" key="4">
    <source>
        <dbReference type="RuleBase" id="RU004504"/>
    </source>
</evidence>
<gene>
    <name evidence="6" type="ORF">HGMM_OP4C649</name>
</gene>
<dbReference type="InterPro" id="IPR000192">
    <property type="entry name" value="Aminotrans_V_dom"/>
</dbReference>
<evidence type="ECO:0000259" key="5">
    <source>
        <dbReference type="Pfam" id="PF00266"/>
    </source>
</evidence>
<evidence type="ECO:0000256" key="2">
    <source>
        <dbReference type="ARBA" id="ARBA00022898"/>
    </source>
</evidence>
<reference evidence="6" key="1">
    <citation type="journal article" date="2005" name="Environ. Microbiol.">
        <title>Genetic and functional properties of uncultivated thermophilic crenarchaeotes from a subsurface gold mine as revealed by analysis of genome fragments.</title>
        <authorList>
            <person name="Nunoura T."/>
            <person name="Hirayama H."/>
            <person name="Takami H."/>
            <person name="Oida H."/>
            <person name="Nishi S."/>
            <person name="Shimamura S."/>
            <person name="Suzuki Y."/>
            <person name="Inagaki F."/>
            <person name="Takai K."/>
            <person name="Nealson K.H."/>
            <person name="Horikoshi K."/>
        </authorList>
    </citation>
    <scope>NUCLEOTIDE SEQUENCE</scope>
</reference>
<dbReference type="InterPro" id="IPR015421">
    <property type="entry name" value="PyrdxlP-dep_Trfase_major"/>
</dbReference>
<feature type="domain" description="Aminotransferase class V" evidence="5">
    <location>
        <begin position="28"/>
        <end position="281"/>
    </location>
</feature>